<dbReference type="OrthoDB" id="2014109at2759"/>
<dbReference type="GO" id="GO:0019898">
    <property type="term" value="C:extrinsic component of membrane"/>
    <property type="evidence" value="ECO:0007669"/>
    <property type="project" value="InterPro"/>
</dbReference>
<proteinExistence type="predicted"/>
<dbReference type="PANTHER" id="PTHR31407">
    <property type="match status" value="1"/>
</dbReference>
<dbReference type="Proteomes" id="UP000218209">
    <property type="component" value="Unassembled WGS sequence"/>
</dbReference>
<dbReference type="InterPro" id="IPR006311">
    <property type="entry name" value="TAT_signal"/>
</dbReference>
<feature type="domain" description="PsbP C-terminal" evidence="1">
    <location>
        <begin position="90"/>
        <end position="229"/>
    </location>
</feature>
<sequence length="232" mass="24126">MAFVAATSFRVSPLTRGAFGGDAVCTTVPTVAPVAAVSMAAGSDDVTRRTALASGAAVAAGLIASASTTGGPVLVPSAHAATAVNLGSSVEVYKDLNKGFTILRPQGWNQFEATAGQYDIKWQDLIQPLEIITVLTTPVGKGKTVADIGTPDAVGTKLAKSRRAELVSAVSKEEEGLTYYTVELKSASVHQLTTLVVNKSKLYSVNVSSAEGKWSKREKLLRGVAESFKPSL</sequence>
<dbReference type="PROSITE" id="PS51318">
    <property type="entry name" value="TAT"/>
    <property type="match status" value="1"/>
</dbReference>
<dbReference type="InterPro" id="IPR016123">
    <property type="entry name" value="Mog1/PsbP_a/b/a-sand"/>
</dbReference>
<evidence type="ECO:0000313" key="3">
    <source>
        <dbReference type="Proteomes" id="UP000218209"/>
    </source>
</evidence>
<dbReference type="SUPFAM" id="SSF55724">
    <property type="entry name" value="Mog1p/PsbP-like"/>
    <property type="match status" value="1"/>
</dbReference>
<dbReference type="EMBL" id="KV919281">
    <property type="protein sequence ID" value="OSX70278.1"/>
    <property type="molecule type" value="Genomic_DNA"/>
</dbReference>
<dbReference type="GO" id="GO:0015979">
    <property type="term" value="P:photosynthesis"/>
    <property type="evidence" value="ECO:0007669"/>
    <property type="project" value="InterPro"/>
</dbReference>
<name>A0A1X6NNU3_PORUM</name>
<reference evidence="2 3" key="1">
    <citation type="submission" date="2017-03" db="EMBL/GenBank/DDBJ databases">
        <title>WGS assembly of Porphyra umbilicalis.</title>
        <authorList>
            <person name="Brawley S.H."/>
            <person name="Blouin N.A."/>
            <person name="Ficko-Blean E."/>
            <person name="Wheeler G.L."/>
            <person name="Lohr M."/>
            <person name="Goodson H.V."/>
            <person name="Jenkins J.W."/>
            <person name="Blaby-Haas C.E."/>
            <person name="Helliwell K.E."/>
            <person name="Chan C."/>
            <person name="Marriage T."/>
            <person name="Bhattacharya D."/>
            <person name="Klein A.S."/>
            <person name="Badis Y."/>
            <person name="Brodie J."/>
            <person name="Cao Y."/>
            <person name="Collen J."/>
            <person name="Dittami S.M."/>
            <person name="Gachon C.M."/>
            <person name="Green B.R."/>
            <person name="Karpowicz S."/>
            <person name="Kim J.W."/>
            <person name="Kudahl U."/>
            <person name="Lin S."/>
            <person name="Michel G."/>
            <person name="Mittag M."/>
            <person name="Olson B.J."/>
            <person name="Pangilinan J."/>
            <person name="Peng Y."/>
            <person name="Qiu H."/>
            <person name="Shu S."/>
            <person name="Singer J.T."/>
            <person name="Smith A.G."/>
            <person name="Sprecher B.N."/>
            <person name="Wagner V."/>
            <person name="Wang W."/>
            <person name="Wang Z.-Y."/>
            <person name="Yan J."/>
            <person name="Yarish C."/>
            <person name="Zoeuner-Riek S."/>
            <person name="Zhuang Y."/>
            <person name="Zou Y."/>
            <person name="Lindquist E.A."/>
            <person name="Grimwood J."/>
            <person name="Barry K."/>
            <person name="Rokhsar D.S."/>
            <person name="Schmutz J."/>
            <person name="Stiller J.W."/>
            <person name="Grossman A.R."/>
            <person name="Prochnik S.E."/>
        </authorList>
    </citation>
    <scope>NUCLEOTIDE SEQUENCE [LARGE SCALE GENOMIC DNA]</scope>
    <source>
        <strain evidence="2">4086291</strain>
    </source>
</reference>
<dbReference type="Gene3D" id="3.40.1000.10">
    <property type="entry name" value="Mog1/PsbP, alpha/beta/alpha sandwich"/>
    <property type="match status" value="1"/>
</dbReference>
<organism evidence="2 3">
    <name type="scientific">Porphyra umbilicalis</name>
    <name type="common">Purple laver</name>
    <name type="synonym">Red alga</name>
    <dbReference type="NCBI Taxonomy" id="2786"/>
    <lineage>
        <taxon>Eukaryota</taxon>
        <taxon>Rhodophyta</taxon>
        <taxon>Bangiophyceae</taxon>
        <taxon>Bangiales</taxon>
        <taxon>Bangiaceae</taxon>
        <taxon>Porphyra</taxon>
    </lineage>
</organism>
<accession>A0A1X6NNU3</accession>
<keyword evidence="3" id="KW-1185">Reference proteome</keyword>
<protein>
    <recommendedName>
        <fullName evidence="1">PsbP C-terminal domain-containing protein</fullName>
    </recommendedName>
</protein>
<gene>
    <name evidence="2" type="ORF">BU14_0818s0007</name>
</gene>
<dbReference type="InterPro" id="IPR002683">
    <property type="entry name" value="PsbP_C"/>
</dbReference>
<evidence type="ECO:0000313" key="2">
    <source>
        <dbReference type="EMBL" id="OSX70278.1"/>
    </source>
</evidence>
<dbReference type="PANTHER" id="PTHR31407:SF16">
    <property type="entry name" value="PSBP DOMAIN-CONTAINING PROTEIN 7, CHLOROPLASTIC"/>
    <property type="match status" value="1"/>
</dbReference>
<dbReference type="AlphaFoldDB" id="A0A1X6NNU3"/>
<dbReference type="NCBIfam" id="NF040946">
    <property type="entry name" value="PSII_PsbP"/>
    <property type="match status" value="1"/>
</dbReference>
<dbReference type="GO" id="GO:0005509">
    <property type="term" value="F:calcium ion binding"/>
    <property type="evidence" value="ECO:0007669"/>
    <property type="project" value="InterPro"/>
</dbReference>
<dbReference type="GO" id="GO:0009523">
    <property type="term" value="C:photosystem II"/>
    <property type="evidence" value="ECO:0007669"/>
    <property type="project" value="InterPro"/>
</dbReference>
<evidence type="ECO:0000259" key="1">
    <source>
        <dbReference type="Pfam" id="PF01789"/>
    </source>
</evidence>
<dbReference type="Pfam" id="PF01789">
    <property type="entry name" value="PsbP"/>
    <property type="match status" value="1"/>
</dbReference>